<evidence type="ECO:0000313" key="7">
    <source>
        <dbReference type="Proteomes" id="UP001242480"/>
    </source>
</evidence>
<keyword evidence="7" id="KW-1185">Reference proteome</keyword>
<gene>
    <name evidence="6" type="ORF">QO011_005086</name>
</gene>
<sequence length="391" mass="42808">MAAIELRRIEKSFGDTPVLRGVSLAIEDGQFVALLGASGCGKSTLLRIIAGLERQDAGEIHVAGRRIDDVRAAKRDIAMVFQSYALYPHMTVAQNIASPLRVRKLDVFQRLPVLGSLLPSTKGKLREIRREVQDVAASLKIGHLLDRRPDTLSGGQRQRVAIGRAVVRRPQIFLMDEPLSNLDYNLRAQMRNELVELHRRLSATIVYITHDQAEAMTMADKIAVMHAGEILQVGTPADIYANPASRAVAEFVGAPRINLVGGDLRAEGFVQSGNLRIPVTGHAPPQRVTVAVRPEALVVGPSGDRGWTGTIRRIEHLGSELILHIALDRQGDEILARRDPHDTAQLQEGSPVSVNPRAGHPVFFDESGFRLSLHMREEPSGPARLLMTSSA</sequence>
<dbReference type="SUPFAM" id="SSF52540">
    <property type="entry name" value="P-loop containing nucleoside triphosphate hydrolases"/>
    <property type="match status" value="1"/>
</dbReference>
<name>A0ABU0JCP9_9HYPH</name>
<dbReference type="InterPro" id="IPR015855">
    <property type="entry name" value="ABC_transpr_MalK-like"/>
</dbReference>
<evidence type="ECO:0000256" key="4">
    <source>
        <dbReference type="ARBA" id="ARBA00022840"/>
    </source>
</evidence>
<evidence type="ECO:0000256" key="1">
    <source>
        <dbReference type="ARBA" id="ARBA00005417"/>
    </source>
</evidence>
<dbReference type="Proteomes" id="UP001242480">
    <property type="component" value="Unassembled WGS sequence"/>
</dbReference>
<comment type="caution">
    <text evidence="6">The sequence shown here is derived from an EMBL/GenBank/DDBJ whole genome shotgun (WGS) entry which is preliminary data.</text>
</comment>
<keyword evidence="6" id="KW-0762">Sugar transport</keyword>
<dbReference type="GO" id="GO:0005524">
    <property type="term" value="F:ATP binding"/>
    <property type="evidence" value="ECO:0007669"/>
    <property type="project" value="UniProtKB-KW"/>
</dbReference>
<organism evidence="6 7">
    <name type="scientific">Labrys wisconsinensis</name>
    <dbReference type="NCBI Taxonomy" id="425677"/>
    <lineage>
        <taxon>Bacteria</taxon>
        <taxon>Pseudomonadati</taxon>
        <taxon>Pseudomonadota</taxon>
        <taxon>Alphaproteobacteria</taxon>
        <taxon>Hyphomicrobiales</taxon>
        <taxon>Xanthobacteraceae</taxon>
        <taxon>Labrys</taxon>
    </lineage>
</organism>
<evidence type="ECO:0000313" key="6">
    <source>
        <dbReference type="EMBL" id="MDQ0472057.1"/>
    </source>
</evidence>
<evidence type="ECO:0000256" key="2">
    <source>
        <dbReference type="ARBA" id="ARBA00022448"/>
    </source>
</evidence>
<protein>
    <submittedName>
        <fullName evidence="6">Multiple sugar transport system ATP-binding protein</fullName>
    </submittedName>
</protein>
<proteinExistence type="inferred from homology"/>
<dbReference type="PROSITE" id="PS50893">
    <property type="entry name" value="ABC_TRANSPORTER_2"/>
    <property type="match status" value="1"/>
</dbReference>
<dbReference type="InterPro" id="IPR013611">
    <property type="entry name" value="Transp-assoc_OB_typ2"/>
</dbReference>
<dbReference type="InterPro" id="IPR017871">
    <property type="entry name" value="ABC_transporter-like_CS"/>
</dbReference>
<dbReference type="Pfam" id="PF00005">
    <property type="entry name" value="ABC_tran"/>
    <property type="match status" value="1"/>
</dbReference>
<evidence type="ECO:0000259" key="5">
    <source>
        <dbReference type="PROSITE" id="PS50893"/>
    </source>
</evidence>
<dbReference type="EMBL" id="JAUSVX010000011">
    <property type="protein sequence ID" value="MDQ0472057.1"/>
    <property type="molecule type" value="Genomic_DNA"/>
</dbReference>
<dbReference type="PANTHER" id="PTHR43875:SF1">
    <property type="entry name" value="OSMOPROTECTIVE COMPOUNDS UPTAKE ATP-BINDING PROTEIN GGTA"/>
    <property type="match status" value="1"/>
</dbReference>
<dbReference type="Gene3D" id="3.40.50.300">
    <property type="entry name" value="P-loop containing nucleotide triphosphate hydrolases"/>
    <property type="match status" value="1"/>
</dbReference>
<reference evidence="6 7" key="1">
    <citation type="submission" date="2023-07" db="EMBL/GenBank/DDBJ databases">
        <title>Genomic Encyclopedia of Type Strains, Phase IV (KMG-IV): sequencing the most valuable type-strain genomes for metagenomic binning, comparative biology and taxonomic classification.</title>
        <authorList>
            <person name="Goeker M."/>
        </authorList>
    </citation>
    <scope>NUCLEOTIDE SEQUENCE [LARGE SCALE GENOMIC DNA]</scope>
    <source>
        <strain evidence="6 7">DSM 19619</strain>
    </source>
</reference>
<dbReference type="Gene3D" id="2.40.50.100">
    <property type="match status" value="1"/>
</dbReference>
<dbReference type="RefSeq" id="WP_307278258.1">
    <property type="nucleotide sequence ID" value="NZ_JAUSVX010000011.1"/>
</dbReference>
<dbReference type="SMART" id="SM00382">
    <property type="entry name" value="AAA"/>
    <property type="match status" value="1"/>
</dbReference>
<dbReference type="InterPro" id="IPR027417">
    <property type="entry name" value="P-loop_NTPase"/>
</dbReference>
<dbReference type="InterPro" id="IPR003593">
    <property type="entry name" value="AAA+_ATPase"/>
</dbReference>
<dbReference type="InterPro" id="IPR008995">
    <property type="entry name" value="Mo/tungstate-bd_C_term_dom"/>
</dbReference>
<dbReference type="Gene3D" id="2.40.50.140">
    <property type="entry name" value="Nucleic acid-binding proteins"/>
    <property type="match status" value="1"/>
</dbReference>
<dbReference type="InterPro" id="IPR003439">
    <property type="entry name" value="ABC_transporter-like_ATP-bd"/>
</dbReference>
<dbReference type="InterPro" id="IPR047641">
    <property type="entry name" value="ABC_transpr_MalK/UgpC-like"/>
</dbReference>
<comment type="similarity">
    <text evidence="1">Belongs to the ABC transporter superfamily.</text>
</comment>
<dbReference type="PANTHER" id="PTHR43875">
    <property type="entry name" value="MALTODEXTRIN IMPORT ATP-BINDING PROTEIN MSMX"/>
    <property type="match status" value="1"/>
</dbReference>
<accession>A0ABU0JCP9</accession>
<keyword evidence="3" id="KW-0547">Nucleotide-binding</keyword>
<dbReference type="InterPro" id="IPR012340">
    <property type="entry name" value="NA-bd_OB-fold"/>
</dbReference>
<keyword evidence="4 6" id="KW-0067">ATP-binding</keyword>
<feature type="domain" description="ABC transporter" evidence="5">
    <location>
        <begin position="4"/>
        <end position="252"/>
    </location>
</feature>
<keyword evidence="2" id="KW-0813">Transport</keyword>
<dbReference type="Pfam" id="PF08402">
    <property type="entry name" value="TOBE_2"/>
    <property type="match status" value="1"/>
</dbReference>
<dbReference type="CDD" id="cd03301">
    <property type="entry name" value="ABC_MalK_N"/>
    <property type="match status" value="1"/>
</dbReference>
<dbReference type="PROSITE" id="PS00211">
    <property type="entry name" value="ABC_TRANSPORTER_1"/>
    <property type="match status" value="1"/>
</dbReference>
<evidence type="ECO:0000256" key="3">
    <source>
        <dbReference type="ARBA" id="ARBA00022741"/>
    </source>
</evidence>
<dbReference type="SUPFAM" id="SSF50331">
    <property type="entry name" value="MOP-like"/>
    <property type="match status" value="1"/>
</dbReference>